<evidence type="ECO:0000313" key="6">
    <source>
        <dbReference type="Proteomes" id="UP000283586"/>
    </source>
</evidence>
<gene>
    <name evidence="3" type="ORF">DW856_18865</name>
    <name evidence="4" type="ORF">DWZ31_17885</name>
</gene>
<evidence type="ECO:0000313" key="4">
    <source>
        <dbReference type="EMBL" id="RHN03760.1"/>
    </source>
</evidence>
<comment type="caution">
    <text evidence="4">The sequence shown here is derived from an EMBL/GenBank/DDBJ whole genome shotgun (WGS) entry which is preliminary data.</text>
</comment>
<feature type="coiled-coil region" evidence="2">
    <location>
        <begin position="447"/>
        <end position="488"/>
    </location>
</feature>
<accession>A0A3R6K5T1</accession>
<dbReference type="Gene3D" id="3.30.930.30">
    <property type="match status" value="1"/>
</dbReference>
<dbReference type="GO" id="GO:0006310">
    <property type="term" value="P:DNA recombination"/>
    <property type="evidence" value="ECO:0007669"/>
    <property type="project" value="InterPro"/>
</dbReference>
<dbReference type="Pfam" id="PF01076">
    <property type="entry name" value="Mob_Pre"/>
    <property type="match status" value="1"/>
</dbReference>
<feature type="coiled-coil region" evidence="2">
    <location>
        <begin position="213"/>
        <end position="404"/>
    </location>
</feature>
<dbReference type="Proteomes" id="UP000283513">
    <property type="component" value="Unassembled WGS sequence"/>
</dbReference>
<dbReference type="CDD" id="cd17242">
    <property type="entry name" value="MobM_relaxase"/>
    <property type="match status" value="1"/>
</dbReference>
<dbReference type="EMBL" id="QSHO01000027">
    <property type="protein sequence ID" value="RHC12503.1"/>
    <property type="molecule type" value="Genomic_DNA"/>
</dbReference>
<reference evidence="5 6" key="1">
    <citation type="submission" date="2018-08" db="EMBL/GenBank/DDBJ databases">
        <title>A genome reference for cultivated species of the human gut microbiota.</title>
        <authorList>
            <person name="Zou Y."/>
            <person name="Xue W."/>
            <person name="Luo G."/>
        </authorList>
    </citation>
    <scope>NUCLEOTIDE SEQUENCE [LARGE SCALE GENOMIC DNA]</scope>
    <source>
        <strain evidence="4 6">AF31-21AC</strain>
        <strain evidence="3 5">AM37-1AC</strain>
    </source>
</reference>
<organism evidence="4 6">
    <name type="scientific">Roseburia intestinalis</name>
    <dbReference type="NCBI Taxonomy" id="166486"/>
    <lineage>
        <taxon>Bacteria</taxon>
        <taxon>Bacillati</taxon>
        <taxon>Bacillota</taxon>
        <taxon>Clostridia</taxon>
        <taxon>Lachnospirales</taxon>
        <taxon>Lachnospiraceae</taxon>
        <taxon>Roseburia</taxon>
    </lineage>
</organism>
<dbReference type="GO" id="GO:0003677">
    <property type="term" value="F:DNA binding"/>
    <property type="evidence" value="ECO:0007669"/>
    <property type="project" value="InterPro"/>
</dbReference>
<comment type="similarity">
    <text evidence="1">Belongs to the plasmid mobilization pre family.</text>
</comment>
<protein>
    <submittedName>
        <fullName evidence="4">Recombinase</fullName>
    </submittedName>
</protein>
<evidence type="ECO:0000256" key="1">
    <source>
        <dbReference type="ARBA" id="ARBA00010657"/>
    </source>
</evidence>
<dbReference type="AlphaFoldDB" id="A0A3R6K5T1"/>
<dbReference type="EMBL" id="QRQN01000031">
    <property type="protein sequence ID" value="RHN03760.1"/>
    <property type="molecule type" value="Genomic_DNA"/>
</dbReference>
<name>A0A3R6K5T1_9FIRM</name>
<dbReference type="InterPro" id="IPR001668">
    <property type="entry name" value="Mob_Pre"/>
</dbReference>
<dbReference type="RefSeq" id="WP_118489378.1">
    <property type="nucleotide sequence ID" value="NZ_QRQN01000031.1"/>
</dbReference>
<dbReference type="Proteomes" id="UP000283586">
    <property type="component" value="Unassembled WGS sequence"/>
</dbReference>
<keyword evidence="2" id="KW-0175">Coiled coil</keyword>
<evidence type="ECO:0000313" key="3">
    <source>
        <dbReference type="EMBL" id="RHC12503.1"/>
    </source>
</evidence>
<proteinExistence type="inferred from homology"/>
<evidence type="ECO:0000256" key="2">
    <source>
        <dbReference type="SAM" id="Coils"/>
    </source>
</evidence>
<sequence length="545" mass="64236">MERTISAMIGKGSVNHNTRAFTAKNVDKNRSADNVEFCQEDIKQVYHKLFDEARERYNAKQKRKNRMIDNYYEKIRRGKQEKLFHEVIFQIGNKDDMNAKNEDGLLAKRILTEFMDEFQARNPNLYVFSAHLHMDEETPHLHIDFVPYITGSKRGLDTRVSLKSALAAEGFTDGTRGATELNQWIASEKKKLAIIMERYGVEWLQKGTHEKHLSVLEFEKKEWAREVAELDSQKREISSVVAQLGEEVSVKKQELQNVTIEKELAEEATQRAKEERTTAQQEKEILLAGNQDLRMENTRLASRKDRLRMENHDLKQKQLQLQTDNEELEQRHEDLQYTNSKLENVNDQLSADNHTLEQRNDSLQSDIQALRQKYNDLQQNNVQLEKQQNELKRHIEQMVQSEQSEQSEQLLQRDVRKYDEASEWQLPEPGAFASAKSFRDKVVIPFVNKLKTLIKNLTIQCVRLKEEVLQLRKEKKRLSEDVEFYKGKIKDMSDMTELFQEKVDDLERVKKYVGAEQIDTIVRKVKEQERTEQQIRRYDRSYGTR</sequence>
<evidence type="ECO:0000313" key="5">
    <source>
        <dbReference type="Proteomes" id="UP000283513"/>
    </source>
</evidence>